<comment type="subcellular location">
    <subcellularLocation>
        <location evidence="1">Cytoplasm</location>
    </subcellularLocation>
</comment>
<evidence type="ECO:0000256" key="2">
    <source>
        <dbReference type="ARBA" id="ARBA00015953"/>
    </source>
</evidence>
<dbReference type="Gene3D" id="2.40.30.10">
    <property type="entry name" value="Translation factors"/>
    <property type="match status" value="1"/>
</dbReference>
<dbReference type="InterPro" id="IPR036388">
    <property type="entry name" value="WH-like_DNA-bd_sf"/>
</dbReference>
<sequence>MAVVLGTAGHIDHGKTSLVRALTGQDCDRLEEEKRRGITIELGFAWLDLPDGERLGIVDVPGHERFVKNMVAGAAGVDMVMLVIAADEGVMPQTREHLEICSLLGIRTGLVALTKTDMVEPDWLDMVTEDVRAFLAGTFLADAPVFPVSSATGEGLEALRAALTALAGSLAPRPRSDIFRLPVDRAFSMKGHGTVVTGTVISGRCAVGEALCFMPPDLPTRARSLQRHGKPAQDVAAGQRCAVNVQGLEVADIERGFVLARPGELFPSSRWMVRLTCLASAPRALRQRVEIHFHHGTRECPARVVFRDRDKLAPGETALAELRFKEPLAGVFGDHCVLRAGSPLRTVAGGPLVSPLPPELRRNNPRFAENLRLLAALPALREAVDAPAAPKGDGKAAATPKGTAKARDAACAAFSAALLDLRGATGADEALLRVLSGLPRNVQEAGLQLLAARGQALCFDKDAHAWIGRPAFDALLAACLQRGADLHRKEPLKPAFTRGALCTGWSARLAPRLTQKILDQALKQGELAIEGEGLRLAGHEVSLAADQAGLRAALLAAHADGGLTPPNLKDVLEELGVAPKAAAPVLRLLCESGELVKIKEGLYYHGPALTDILERVRQWFADHDNLDVAGLKEITGLSRKYLIALLEYMDNAHITVRVGDQRRYRGR</sequence>
<dbReference type="InterPro" id="IPR027417">
    <property type="entry name" value="P-loop_NTPase"/>
</dbReference>
<dbReference type="Pfam" id="PF09107">
    <property type="entry name" value="WHD_3rd_SelB"/>
    <property type="match status" value="1"/>
</dbReference>
<dbReference type="InterPro" id="IPR000795">
    <property type="entry name" value="T_Tr_GTP-bd_dom"/>
</dbReference>
<comment type="function">
    <text evidence="7">Translation factor necessary for the incorporation of selenocysteine into proteins. It probably replaces EF-Tu for the insertion of selenocysteine directed by the UGA codon. SelB binds GTP and GDP.</text>
</comment>
<dbReference type="GO" id="GO:0005525">
    <property type="term" value="F:GTP binding"/>
    <property type="evidence" value="ECO:0007669"/>
    <property type="project" value="UniProtKB-KW"/>
</dbReference>
<proteinExistence type="predicted"/>
<dbReference type="RefSeq" id="WP_118230268.1">
    <property type="nucleotide sequence ID" value="NZ_JAQDZC010000010.1"/>
</dbReference>
<dbReference type="InterPro" id="IPR004161">
    <property type="entry name" value="EFTu-like_2"/>
</dbReference>
<dbReference type="Pfam" id="PF25461">
    <property type="entry name" value="Beta-barrel_SelB"/>
    <property type="match status" value="1"/>
</dbReference>
<dbReference type="CDD" id="cd15491">
    <property type="entry name" value="selB_III"/>
    <property type="match status" value="1"/>
</dbReference>
<dbReference type="InterPro" id="IPR057335">
    <property type="entry name" value="Beta-barrel_SelB"/>
</dbReference>
<dbReference type="GO" id="GO:0003723">
    <property type="term" value="F:RNA binding"/>
    <property type="evidence" value="ECO:0007669"/>
    <property type="project" value="InterPro"/>
</dbReference>
<dbReference type="FunFam" id="3.40.50.300:FF:001064">
    <property type="entry name" value="Selenocysteine-specific translation elongation factor"/>
    <property type="match status" value="1"/>
</dbReference>
<dbReference type="SUPFAM" id="SSF50465">
    <property type="entry name" value="EF-Tu/eEF-1alpha/eIF2-gamma C-terminal domain"/>
    <property type="match status" value="1"/>
</dbReference>
<accession>A0A6H3FE90</accession>
<dbReference type="GO" id="GO:0003924">
    <property type="term" value="F:GTPase activity"/>
    <property type="evidence" value="ECO:0007669"/>
    <property type="project" value="InterPro"/>
</dbReference>
<dbReference type="EMBL" id="SIXC01000002">
    <property type="protein sequence ID" value="TBH81599.1"/>
    <property type="molecule type" value="Genomic_DNA"/>
</dbReference>
<dbReference type="GO" id="GO:0003746">
    <property type="term" value="F:translation elongation factor activity"/>
    <property type="evidence" value="ECO:0007669"/>
    <property type="project" value="UniProtKB-KW"/>
</dbReference>
<evidence type="ECO:0000256" key="1">
    <source>
        <dbReference type="ARBA" id="ARBA00004496"/>
    </source>
</evidence>
<evidence type="ECO:0000256" key="4">
    <source>
        <dbReference type="ARBA" id="ARBA00022741"/>
    </source>
</evidence>
<keyword evidence="11" id="KW-1185">Reference proteome</keyword>
<dbReference type="Pfam" id="PF03144">
    <property type="entry name" value="GTP_EFTU_D2"/>
    <property type="match status" value="1"/>
</dbReference>
<evidence type="ECO:0000313" key="11">
    <source>
        <dbReference type="Proteomes" id="UP000292919"/>
    </source>
</evidence>
<dbReference type="Proteomes" id="UP000292919">
    <property type="component" value="Unassembled WGS sequence"/>
</dbReference>
<dbReference type="Pfam" id="PF00009">
    <property type="entry name" value="GTP_EFTU"/>
    <property type="match status" value="1"/>
</dbReference>
<evidence type="ECO:0000256" key="8">
    <source>
        <dbReference type="ARBA" id="ARBA00031615"/>
    </source>
</evidence>
<dbReference type="Gene3D" id="3.40.50.300">
    <property type="entry name" value="P-loop containing nucleotide triphosphate hydrolases"/>
    <property type="match status" value="1"/>
</dbReference>
<keyword evidence="10" id="KW-0251">Elongation factor</keyword>
<dbReference type="InterPro" id="IPR009000">
    <property type="entry name" value="Transl_B-barrel_sf"/>
</dbReference>
<dbReference type="InterPro" id="IPR050055">
    <property type="entry name" value="EF-Tu_GTPase"/>
</dbReference>
<dbReference type="InterPro" id="IPR015191">
    <property type="entry name" value="SelB_WHD4"/>
</dbReference>
<keyword evidence="3" id="KW-0963">Cytoplasm</keyword>
<comment type="caution">
    <text evidence="10">The sequence shown here is derived from an EMBL/GenBank/DDBJ whole genome shotgun (WGS) entry which is preliminary data.</text>
</comment>
<evidence type="ECO:0000256" key="3">
    <source>
        <dbReference type="ARBA" id="ARBA00022490"/>
    </source>
</evidence>
<name>A0A6H3FE90_9BACT</name>
<dbReference type="InterPro" id="IPR036390">
    <property type="entry name" value="WH_DNA-bd_sf"/>
</dbReference>
<dbReference type="SUPFAM" id="SSF46785">
    <property type="entry name" value="Winged helix' DNA-binding domain"/>
    <property type="match status" value="3"/>
</dbReference>
<dbReference type="GO" id="GO:0005737">
    <property type="term" value="C:cytoplasm"/>
    <property type="evidence" value="ECO:0007669"/>
    <property type="project" value="UniProtKB-SubCell"/>
</dbReference>
<keyword evidence="4" id="KW-0547">Nucleotide-binding</keyword>
<keyword evidence="6" id="KW-0342">GTP-binding</keyword>
<dbReference type="SUPFAM" id="SSF52540">
    <property type="entry name" value="P-loop containing nucleoside triphosphate hydrolases"/>
    <property type="match status" value="1"/>
</dbReference>
<evidence type="ECO:0000256" key="7">
    <source>
        <dbReference type="ARBA" id="ARBA00025526"/>
    </source>
</evidence>
<reference evidence="10 11" key="1">
    <citation type="submission" date="2018-12" db="EMBL/GenBank/DDBJ databases">
        <title>First genome draft of Desulfovibrio legallis sp. nov.</title>
        <authorList>
            <person name="Ben Dhia O."/>
            <person name="Najjari A."/>
            <person name="Ferjani R."/>
            <person name="Fhoula I."/>
            <person name="Fardeau M.-L."/>
            <person name="Boudabbous A."/>
            <person name="Ouzari H.I."/>
        </authorList>
    </citation>
    <scope>NUCLEOTIDE SEQUENCE [LARGE SCALE GENOMIC DNA]</scope>
    <source>
        <strain evidence="10 11">H1T</strain>
    </source>
</reference>
<dbReference type="PANTHER" id="PTHR43721">
    <property type="entry name" value="ELONGATION FACTOR TU-RELATED"/>
    <property type="match status" value="1"/>
</dbReference>
<evidence type="ECO:0000259" key="9">
    <source>
        <dbReference type="PROSITE" id="PS51722"/>
    </source>
</evidence>
<dbReference type="Gene3D" id="1.10.10.10">
    <property type="entry name" value="Winged helix-like DNA-binding domain superfamily/Winged helix DNA-binding domain"/>
    <property type="match status" value="1"/>
</dbReference>
<feature type="domain" description="Tr-type G" evidence="9">
    <location>
        <begin position="1"/>
        <end position="173"/>
    </location>
</feature>
<dbReference type="SUPFAM" id="SSF50447">
    <property type="entry name" value="Translation proteins"/>
    <property type="match status" value="1"/>
</dbReference>
<dbReference type="GO" id="GO:0001514">
    <property type="term" value="P:selenocysteine incorporation"/>
    <property type="evidence" value="ECO:0007669"/>
    <property type="project" value="InterPro"/>
</dbReference>
<organism evidence="10 11">
    <name type="scientific">Desulfovibrio legallii</name>
    <dbReference type="NCBI Taxonomy" id="571438"/>
    <lineage>
        <taxon>Bacteria</taxon>
        <taxon>Pseudomonadati</taxon>
        <taxon>Thermodesulfobacteriota</taxon>
        <taxon>Desulfovibrionia</taxon>
        <taxon>Desulfovibrionales</taxon>
        <taxon>Desulfovibrionaceae</taxon>
        <taxon>Desulfovibrio</taxon>
    </lineage>
</organism>
<dbReference type="InterPro" id="IPR004535">
    <property type="entry name" value="Transl_elong_SelB"/>
</dbReference>
<evidence type="ECO:0000256" key="5">
    <source>
        <dbReference type="ARBA" id="ARBA00022917"/>
    </source>
</evidence>
<dbReference type="InterPro" id="IPR009001">
    <property type="entry name" value="Transl_elong_EF1A/Init_IF2_C"/>
</dbReference>
<dbReference type="NCBIfam" id="TIGR00475">
    <property type="entry name" value="selB"/>
    <property type="match status" value="1"/>
</dbReference>
<dbReference type="Gene3D" id="1.10.10.2770">
    <property type="match status" value="1"/>
</dbReference>
<protein>
    <recommendedName>
        <fullName evidence="2">Selenocysteine-specific elongation factor</fullName>
    </recommendedName>
    <alternativeName>
        <fullName evidence="8">SelB translation factor</fullName>
    </alternativeName>
</protein>
<dbReference type="Pfam" id="PF09106">
    <property type="entry name" value="WHD_2nd_SelB"/>
    <property type="match status" value="1"/>
</dbReference>
<dbReference type="InterPro" id="IPR015190">
    <property type="entry name" value="Elong_fac_SelB-wing-hlx_typ-2"/>
</dbReference>
<dbReference type="PROSITE" id="PS51722">
    <property type="entry name" value="G_TR_2"/>
    <property type="match status" value="1"/>
</dbReference>
<keyword evidence="5" id="KW-0648">Protein biosynthesis</keyword>
<dbReference type="AlphaFoldDB" id="A0A6H3FE90"/>
<evidence type="ECO:0000256" key="6">
    <source>
        <dbReference type="ARBA" id="ARBA00023134"/>
    </source>
</evidence>
<gene>
    <name evidence="10" type="primary">selB</name>
    <name evidence="10" type="ORF">EB812_02205</name>
</gene>
<evidence type="ECO:0000313" key="10">
    <source>
        <dbReference type="EMBL" id="TBH81599.1"/>
    </source>
</evidence>
<dbReference type="CDD" id="cd03696">
    <property type="entry name" value="SelB_II"/>
    <property type="match status" value="1"/>
</dbReference>
<dbReference type="PRINTS" id="PR00315">
    <property type="entry name" value="ELONGATNFCT"/>
</dbReference>
<dbReference type="CDD" id="cd04171">
    <property type="entry name" value="SelB"/>
    <property type="match status" value="1"/>
</dbReference>
<dbReference type="PANTHER" id="PTHR43721:SF22">
    <property type="entry name" value="ELONGATION FACTOR TU, MITOCHONDRIAL"/>
    <property type="match status" value="1"/>
</dbReference>